<dbReference type="InterPro" id="IPR001757">
    <property type="entry name" value="P_typ_ATPase"/>
</dbReference>
<dbReference type="InterPro" id="IPR008250">
    <property type="entry name" value="ATPase_P-typ_transduc_dom_A_sf"/>
</dbReference>
<dbReference type="InterPro" id="IPR006068">
    <property type="entry name" value="ATPase_P-typ_cation-transptr_C"/>
</dbReference>
<dbReference type="GO" id="GO:0005391">
    <property type="term" value="F:P-type sodium:potassium-exchanging transporter activity"/>
    <property type="evidence" value="ECO:0007669"/>
    <property type="project" value="TreeGrafter"/>
</dbReference>
<dbReference type="SMART" id="SM00831">
    <property type="entry name" value="Cation_ATPase_N"/>
    <property type="match status" value="1"/>
</dbReference>
<evidence type="ECO:0000256" key="10">
    <source>
        <dbReference type="ARBA" id="ARBA00022989"/>
    </source>
</evidence>
<dbReference type="PANTHER" id="PTHR43294:SF21">
    <property type="entry name" value="CATION TRANSPORTING ATPASE"/>
    <property type="match status" value="1"/>
</dbReference>
<sequence length="927" mass="104318">MEKNIDAFDFNQPKKITKKWYQLSNKKIAKILDTNLTTGLTIQEVERRLKIYGLNHLPQSKRHNFLLVFLKTFLDPLCVIMALTGLVTIIANSIEEKFSMPDIAGLCVIGIIILTNSIISTYQEMKSLNYISSLDTTQDTFVSVLRDGEIQQINPIFLVPGDVVHAKLGEFIPADLRIINESVLKIDESSLTGESEPVEKIATIIKADNLIISDQKNMAFMSTMILEGKLVGIVLKTGTHSEIGKIASKITKSEFIRTPLEKKTKGLTIRIGIIAFIFGLILLLFSFFIRNQLPEDLKSWSTLLLLAVSAAISVIPESLTIIVRLCMTIATKKLSKNNVDIKNPKSIETLGNVNVICSDKTGTLTQNKMDIDQFFVDLKAEKDPSVITNNKHFLNALALCNDAVCENTEIIGSATEVAIIKFLMKQNFDYRKLRINHPRVDEIPFDSKRKMMTTVHQDKNDLILYTKGAFDYLLKHSTKKIVNGVVSPLTKKDRNLIQEQSFKYAQQGLRVLGVAYKHLNSVYEEYETDLIFIGVIGIIDPPRPEVKMAIENANKAGVRVIMITGDHKITAQEIATRLGIYTDYYNQVMDGAELDTLSDEELAEKIKTTNVFARVSPEHKAIIVRILQANNNIVAMTGDGINDTPSIVKADVGIAMGINGTQVTKEVSDVILKDDNFKSIVFGIRAGRNVYEKIKYSISFLIAANISQVLTILFILLINKDIALISINILFHILIIETIVAIPIGMQYDRKGVMFNPPPSHKKESLLKGIKMQIIITTVFNATFAVLNYEIVKLFNAPQIFSEEFSKTGVYMTIMISPILYSLLFNNFFLPINHAGVVKPVKEKFSLNKRLLFFSCLALIITIISLLPVKKINDFFNFKTIDLPWELLAIFLVNTLLVVPCIWFSYQIFLKSKNLWFTKKSKKIVIK</sequence>
<evidence type="ECO:0000256" key="12">
    <source>
        <dbReference type="SAM" id="Phobius"/>
    </source>
</evidence>
<dbReference type="Pfam" id="PF00690">
    <property type="entry name" value="Cation_ATPase_N"/>
    <property type="match status" value="1"/>
</dbReference>
<dbReference type="PRINTS" id="PR00120">
    <property type="entry name" value="HATPASE"/>
</dbReference>
<keyword evidence="4" id="KW-0597">Phosphoprotein</keyword>
<dbReference type="InterPro" id="IPR023298">
    <property type="entry name" value="ATPase_P-typ_TM_dom_sf"/>
</dbReference>
<evidence type="ECO:0000256" key="9">
    <source>
        <dbReference type="ARBA" id="ARBA00022967"/>
    </source>
</evidence>
<dbReference type="AlphaFoldDB" id="A0A2K8NTQ1"/>
<dbReference type="PRINTS" id="PR00119">
    <property type="entry name" value="CATATPASE"/>
</dbReference>
<dbReference type="InterPro" id="IPR004014">
    <property type="entry name" value="ATPase_P-typ_cation-transptr_N"/>
</dbReference>
<dbReference type="OrthoDB" id="9813266at2"/>
<dbReference type="InterPro" id="IPR044492">
    <property type="entry name" value="P_typ_ATPase_HD_dom"/>
</dbReference>
<feature type="transmembrane region" description="Helical" evidence="12">
    <location>
        <begin position="301"/>
        <end position="326"/>
    </location>
</feature>
<feature type="transmembrane region" description="Helical" evidence="12">
    <location>
        <begin position="267"/>
        <end position="289"/>
    </location>
</feature>
<evidence type="ECO:0000256" key="7">
    <source>
        <dbReference type="ARBA" id="ARBA00022840"/>
    </source>
</evidence>
<organism evidence="14 15">
    <name type="scientific">Williamsoniiplasma luminosum</name>
    <dbReference type="NCBI Taxonomy" id="214888"/>
    <lineage>
        <taxon>Bacteria</taxon>
        <taxon>Bacillati</taxon>
        <taxon>Mycoplasmatota</taxon>
        <taxon>Mollicutes</taxon>
        <taxon>Entomoplasmatales</taxon>
        <taxon>Williamsoniiplasma</taxon>
    </lineage>
</organism>
<keyword evidence="15" id="KW-1185">Reference proteome</keyword>
<dbReference type="Pfam" id="PF00689">
    <property type="entry name" value="Cation_ATPase_C"/>
    <property type="match status" value="1"/>
</dbReference>
<dbReference type="SUPFAM" id="SSF56784">
    <property type="entry name" value="HAD-like"/>
    <property type="match status" value="1"/>
</dbReference>
<name>A0A2K8NTQ1_9MOLU</name>
<feature type="transmembrane region" description="Helical" evidence="12">
    <location>
        <begin position="698"/>
        <end position="718"/>
    </location>
</feature>
<dbReference type="Pfam" id="PF00122">
    <property type="entry name" value="E1-E2_ATPase"/>
    <property type="match status" value="1"/>
</dbReference>
<dbReference type="FunFam" id="3.40.50.1000:FF:000001">
    <property type="entry name" value="Phospholipid-transporting ATPase IC"/>
    <property type="match status" value="1"/>
</dbReference>
<feature type="transmembrane region" description="Helical" evidence="12">
    <location>
        <begin position="103"/>
        <end position="122"/>
    </location>
</feature>
<dbReference type="SUPFAM" id="SSF81653">
    <property type="entry name" value="Calcium ATPase, transduction domain A"/>
    <property type="match status" value="1"/>
</dbReference>
<dbReference type="SUPFAM" id="SSF81660">
    <property type="entry name" value="Metal cation-transporting ATPase, ATP-binding domain N"/>
    <property type="match status" value="1"/>
</dbReference>
<proteinExistence type="inferred from homology"/>
<keyword evidence="7" id="KW-0067">ATP-binding</keyword>
<feature type="transmembrane region" description="Helical" evidence="12">
    <location>
        <begin position="809"/>
        <end position="830"/>
    </location>
</feature>
<dbReference type="SFLD" id="SFLDS00003">
    <property type="entry name" value="Haloacid_Dehalogenase"/>
    <property type="match status" value="1"/>
</dbReference>
<dbReference type="InterPro" id="IPR023299">
    <property type="entry name" value="ATPase_P-typ_cyto_dom_N"/>
</dbReference>
<dbReference type="NCBIfam" id="TIGR01494">
    <property type="entry name" value="ATPase_P-type"/>
    <property type="match status" value="3"/>
</dbReference>
<keyword evidence="5 12" id="KW-0812">Transmembrane</keyword>
<dbReference type="Gene3D" id="3.40.50.1000">
    <property type="entry name" value="HAD superfamily/HAD-like"/>
    <property type="match status" value="1"/>
</dbReference>
<feature type="transmembrane region" description="Helical" evidence="12">
    <location>
        <begin position="769"/>
        <end position="789"/>
    </location>
</feature>
<keyword evidence="8" id="KW-0460">Magnesium</keyword>
<keyword evidence="10 12" id="KW-1133">Transmembrane helix</keyword>
<dbReference type="GO" id="GO:1990573">
    <property type="term" value="P:potassium ion import across plasma membrane"/>
    <property type="evidence" value="ECO:0007669"/>
    <property type="project" value="TreeGrafter"/>
</dbReference>
<feature type="transmembrane region" description="Helical" evidence="12">
    <location>
        <begin position="851"/>
        <end position="869"/>
    </location>
</feature>
<keyword evidence="3" id="KW-1003">Cell membrane</keyword>
<dbReference type="RefSeq" id="WP_025734251.1">
    <property type="nucleotide sequence ID" value="NZ_CP024963.1"/>
</dbReference>
<dbReference type="Gene3D" id="2.70.150.10">
    <property type="entry name" value="Calcium-transporting ATPase, cytoplasmic transduction domain A"/>
    <property type="match status" value="1"/>
</dbReference>
<dbReference type="FunFam" id="3.40.50.1000:FF:000028">
    <property type="entry name" value="Calcium-transporting P-type ATPase, putative"/>
    <property type="match status" value="1"/>
</dbReference>
<dbReference type="SFLD" id="SFLDG00002">
    <property type="entry name" value="C1.7:_P-type_atpase_like"/>
    <property type="match status" value="1"/>
</dbReference>
<dbReference type="Proteomes" id="UP000232063">
    <property type="component" value="Chromosome"/>
</dbReference>
<dbReference type="GO" id="GO:0006883">
    <property type="term" value="P:intracellular sodium ion homeostasis"/>
    <property type="evidence" value="ECO:0007669"/>
    <property type="project" value="TreeGrafter"/>
</dbReference>
<dbReference type="Gene3D" id="1.20.1110.10">
    <property type="entry name" value="Calcium-transporting ATPase, transmembrane domain"/>
    <property type="match status" value="1"/>
</dbReference>
<protein>
    <submittedName>
        <fullName evidence="14">Cation-transporting ATPase</fullName>
    </submittedName>
</protein>
<evidence type="ECO:0000256" key="4">
    <source>
        <dbReference type="ARBA" id="ARBA00022553"/>
    </source>
</evidence>
<dbReference type="GO" id="GO:1902600">
    <property type="term" value="P:proton transmembrane transport"/>
    <property type="evidence" value="ECO:0007669"/>
    <property type="project" value="TreeGrafter"/>
</dbReference>
<dbReference type="GO" id="GO:0005886">
    <property type="term" value="C:plasma membrane"/>
    <property type="evidence" value="ECO:0007669"/>
    <property type="project" value="UniProtKB-SubCell"/>
</dbReference>
<dbReference type="SUPFAM" id="SSF81665">
    <property type="entry name" value="Calcium ATPase, transmembrane domain M"/>
    <property type="match status" value="1"/>
</dbReference>
<reference evidence="14 15" key="1">
    <citation type="submission" date="2017-11" db="EMBL/GenBank/DDBJ databases">
        <title>Genome sequence of Entomoplasma luminosum PIMN-1 (ATCC 49195).</title>
        <authorList>
            <person name="Lo W.-S."/>
            <person name="Gasparich G.E."/>
            <person name="Kuo C.-H."/>
        </authorList>
    </citation>
    <scope>NUCLEOTIDE SEQUENCE [LARGE SCALE GENOMIC DNA]</scope>
    <source>
        <strain evidence="14 15">PIMN-1</strain>
    </source>
</reference>
<dbReference type="InterPro" id="IPR050510">
    <property type="entry name" value="Cation_transp_ATPase_P-type"/>
</dbReference>
<evidence type="ECO:0000313" key="15">
    <source>
        <dbReference type="Proteomes" id="UP000232063"/>
    </source>
</evidence>
<evidence type="ECO:0000256" key="2">
    <source>
        <dbReference type="ARBA" id="ARBA00005675"/>
    </source>
</evidence>
<evidence type="ECO:0000256" key="3">
    <source>
        <dbReference type="ARBA" id="ARBA00022475"/>
    </source>
</evidence>
<comment type="subcellular location">
    <subcellularLocation>
        <location evidence="1">Cell membrane</location>
        <topology evidence="1">Multi-pass membrane protein</topology>
    </subcellularLocation>
</comment>
<dbReference type="EMBL" id="CP024963">
    <property type="protein sequence ID" value="ATZ16936.1"/>
    <property type="molecule type" value="Genomic_DNA"/>
</dbReference>
<dbReference type="GO" id="GO:0030007">
    <property type="term" value="P:intracellular potassium ion homeostasis"/>
    <property type="evidence" value="ECO:0007669"/>
    <property type="project" value="TreeGrafter"/>
</dbReference>
<evidence type="ECO:0000259" key="13">
    <source>
        <dbReference type="SMART" id="SM00831"/>
    </source>
</evidence>
<evidence type="ECO:0000256" key="1">
    <source>
        <dbReference type="ARBA" id="ARBA00004651"/>
    </source>
</evidence>
<evidence type="ECO:0000256" key="6">
    <source>
        <dbReference type="ARBA" id="ARBA00022741"/>
    </source>
</evidence>
<dbReference type="GO" id="GO:0005524">
    <property type="term" value="F:ATP binding"/>
    <property type="evidence" value="ECO:0007669"/>
    <property type="project" value="UniProtKB-KW"/>
</dbReference>
<feature type="transmembrane region" description="Helical" evidence="12">
    <location>
        <begin position="724"/>
        <end position="748"/>
    </location>
</feature>
<keyword evidence="11 12" id="KW-0472">Membrane</keyword>
<feature type="domain" description="Cation-transporting P-type ATPase N-terminal" evidence="13">
    <location>
        <begin position="19"/>
        <end position="93"/>
    </location>
</feature>
<dbReference type="InterPro" id="IPR023214">
    <property type="entry name" value="HAD_sf"/>
</dbReference>
<dbReference type="FunFam" id="2.70.150.10:FF:000160">
    <property type="entry name" value="Sarcoplasmic/endoplasmic reticulum calcium ATPase 1"/>
    <property type="match status" value="1"/>
</dbReference>
<keyword evidence="9" id="KW-1278">Translocase</keyword>
<dbReference type="GO" id="GO:0016887">
    <property type="term" value="F:ATP hydrolysis activity"/>
    <property type="evidence" value="ECO:0007669"/>
    <property type="project" value="InterPro"/>
</dbReference>
<comment type="similarity">
    <text evidence="2">Belongs to the cation transport ATPase (P-type) (TC 3.A.3) family. Type IIA subfamily.</text>
</comment>
<dbReference type="InterPro" id="IPR018303">
    <property type="entry name" value="ATPase_P-typ_P_site"/>
</dbReference>
<feature type="transmembrane region" description="Helical" evidence="12">
    <location>
        <begin position="65"/>
        <end position="91"/>
    </location>
</feature>
<dbReference type="PANTHER" id="PTHR43294">
    <property type="entry name" value="SODIUM/POTASSIUM-TRANSPORTING ATPASE SUBUNIT ALPHA"/>
    <property type="match status" value="1"/>
</dbReference>
<feature type="transmembrane region" description="Helical" evidence="12">
    <location>
        <begin position="889"/>
        <end position="910"/>
    </location>
</feature>
<dbReference type="KEGG" id="elj:ELUMI_v1c02110"/>
<evidence type="ECO:0000256" key="8">
    <source>
        <dbReference type="ARBA" id="ARBA00022842"/>
    </source>
</evidence>
<dbReference type="InterPro" id="IPR059000">
    <property type="entry name" value="ATPase_P-type_domA"/>
</dbReference>
<evidence type="ECO:0000256" key="5">
    <source>
        <dbReference type="ARBA" id="ARBA00022692"/>
    </source>
</evidence>
<evidence type="ECO:0000256" key="11">
    <source>
        <dbReference type="ARBA" id="ARBA00023136"/>
    </source>
</evidence>
<dbReference type="PROSITE" id="PS00154">
    <property type="entry name" value="ATPASE_E1_E2"/>
    <property type="match status" value="1"/>
</dbReference>
<dbReference type="Gene3D" id="3.40.1110.10">
    <property type="entry name" value="Calcium-transporting ATPase, cytoplasmic domain N"/>
    <property type="match status" value="1"/>
</dbReference>
<dbReference type="Pfam" id="PF13246">
    <property type="entry name" value="Cation_ATPase"/>
    <property type="match status" value="1"/>
</dbReference>
<gene>
    <name evidence="14" type="primary">ctp</name>
    <name evidence="14" type="ORF">ELUMI_v1c02110</name>
</gene>
<keyword evidence="6" id="KW-0547">Nucleotide-binding</keyword>
<dbReference type="InterPro" id="IPR036412">
    <property type="entry name" value="HAD-like_sf"/>
</dbReference>
<evidence type="ECO:0000313" key="14">
    <source>
        <dbReference type="EMBL" id="ATZ16936.1"/>
    </source>
</evidence>
<accession>A0A2K8NTQ1</accession>
<dbReference type="GO" id="GO:0036376">
    <property type="term" value="P:sodium ion export across plasma membrane"/>
    <property type="evidence" value="ECO:0007669"/>
    <property type="project" value="TreeGrafter"/>
</dbReference>
<dbReference type="SFLD" id="SFLDF00027">
    <property type="entry name" value="p-type_atpase"/>
    <property type="match status" value="1"/>
</dbReference>